<proteinExistence type="predicted"/>
<dbReference type="Gene3D" id="3.40.50.300">
    <property type="entry name" value="P-loop containing nucleotide triphosphate hydrolases"/>
    <property type="match status" value="2"/>
</dbReference>
<name>A0A5R9C033_9LACT</name>
<keyword evidence="9" id="KW-1278">Translocase</keyword>
<dbReference type="AlphaFoldDB" id="A0A5R9C033"/>
<dbReference type="Pfam" id="PF00005">
    <property type="entry name" value="ABC_tran"/>
    <property type="match status" value="2"/>
</dbReference>
<keyword evidence="5" id="KW-0762">Sugar transport</keyword>
<dbReference type="EMBL" id="VBTE01000042">
    <property type="protein sequence ID" value="TLQ06034.1"/>
    <property type="molecule type" value="Genomic_DNA"/>
</dbReference>
<evidence type="ECO:0000256" key="9">
    <source>
        <dbReference type="ARBA" id="ARBA00022967"/>
    </source>
</evidence>
<evidence type="ECO:0000313" key="13">
    <source>
        <dbReference type="Proteomes" id="UP000307201"/>
    </source>
</evidence>
<keyword evidence="4" id="KW-1003">Cell membrane</keyword>
<dbReference type="Proteomes" id="UP000307201">
    <property type="component" value="Unassembled WGS sequence"/>
</dbReference>
<dbReference type="GO" id="GO:0015749">
    <property type="term" value="P:monosaccharide transmembrane transport"/>
    <property type="evidence" value="ECO:0007669"/>
    <property type="project" value="UniProtKB-ARBA"/>
</dbReference>
<comment type="caution">
    <text evidence="12">The sequence shown here is derived from an EMBL/GenBank/DDBJ whole genome shotgun (WGS) entry which is preliminary data.</text>
</comment>
<gene>
    <name evidence="12" type="ORF">FEZ48_11405</name>
</gene>
<dbReference type="RefSeq" id="WP_138472768.1">
    <property type="nucleotide sequence ID" value="NZ_JBGQQN010000002.1"/>
</dbReference>
<keyword evidence="8 12" id="KW-0067">ATP-binding</keyword>
<comment type="subcellular location">
    <subcellularLocation>
        <location evidence="2">Cell inner membrane</location>
    </subcellularLocation>
    <subcellularLocation>
        <location evidence="1">Cell membrane</location>
        <topology evidence="1">Peripheral membrane protein</topology>
    </subcellularLocation>
</comment>
<dbReference type="InterPro" id="IPR027417">
    <property type="entry name" value="P-loop_NTPase"/>
</dbReference>
<dbReference type="SUPFAM" id="SSF52540">
    <property type="entry name" value="P-loop containing nucleoside triphosphate hydrolases"/>
    <property type="match status" value="2"/>
</dbReference>
<evidence type="ECO:0000256" key="6">
    <source>
        <dbReference type="ARBA" id="ARBA00022737"/>
    </source>
</evidence>
<evidence type="ECO:0000256" key="2">
    <source>
        <dbReference type="ARBA" id="ARBA00004533"/>
    </source>
</evidence>
<dbReference type="PROSITE" id="PS50893">
    <property type="entry name" value="ABC_TRANSPORTER_2"/>
    <property type="match status" value="2"/>
</dbReference>
<keyword evidence="3" id="KW-0813">Transport</keyword>
<dbReference type="GO" id="GO:0005886">
    <property type="term" value="C:plasma membrane"/>
    <property type="evidence" value="ECO:0007669"/>
    <property type="project" value="UniProtKB-SubCell"/>
</dbReference>
<evidence type="ECO:0000256" key="1">
    <source>
        <dbReference type="ARBA" id="ARBA00004202"/>
    </source>
</evidence>
<accession>A0A5R9C033</accession>
<dbReference type="CDD" id="cd03216">
    <property type="entry name" value="ABC_Carb_Monos_I"/>
    <property type="match status" value="1"/>
</dbReference>
<feature type="domain" description="ABC transporter" evidence="11">
    <location>
        <begin position="3"/>
        <end position="239"/>
    </location>
</feature>
<dbReference type="PANTHER" id="PTHR43790">
    <property type="entry name" value="CARBOHYDRATE TRANSPORT ATP-BINDING PROTEIN MG119-RELATED"/>
    <property type="match status" value="1"/>
</dbReference>
<dbReference type="OrthoDB" id="9771863at2"/>
<keyword evidence="7" id="KW-0547">Nucleotide-binding</keyword>
<evidence type="ECO:0000256" key="7">
    <source>
        <dbReference type="ARBA" id="ARBA00022741"/>
    </source>
</evidence>
<dbReference type="FunFam" id="3.40.50.300:FF:000127">
    <property type="entry name" value="Ribose import ATP-binding protein RbsA"/>
    <property type="match status" value="1"/>
</dbReference>
<dbReference type="FunFam" id="3.40.50.300:FF:000126">
    <property type="entry name" value="Galactose/methyl galactoside import ATP-binding protein MglA"/>
    <property type="match status" value="1"/>
</dbReference>
<dbReference type="GO" id="GO:0016887">
    <property type="term" value="F:ATP hydrolysis activity"/>
    <property type="evidence" value="ECO:0007669"/>
    <property type="project" value="InterPro"/>
</dbReference>
<protein>
    <submittedName>
        <fullName evidence="12">Sugar ABC transporter ATP-binding protein</fullName>
    </submittedName>
</protein>
<evidence type="ECO:0000259" key="11">
    <source>
        <dbReference type="PROSITE" id="PS50893"/>
    </source>
</evidence>
<dbReference type="GO" id="GO:0005524">
    <property type="term" value="F:ATP binding"/>
    <property type="evidence" value="ECO:0007669"/>
    <property type="project" value="UniProtKB-KW"/>
</dbReference>
<sequence length="493" mass="55101">MNIEMKGVTKSFGSNAVLRGVDFDLQAGEVHALMGENGAGKSTLMNIMTGLHKKDDGQIVIDGKEQLFENPKEAENSGISFIHQEMITWPEMTVLENLFMGKEIKTSFGWIKTKDMENKASSIFKELGIHIDFWKQMKTLSVGQQQLVEIAKTLMNDTEVIIMDEPTAALTDREIELLFKIMNQLKERNVAIVYISHRMEEIFKISDRVTVMRDGISISTKPTKETNYDEIVRQMVGRDLEDYYPTIESEKGEVILEVKGLSRSNLFNEISFKLHSGEILGFSGLMGSGRTEIMRGIFGIDRLEKGDIFLEGEKVEIKTPNDAISKGIGFLTENRKDEGLFLDFSIRDNISMTAFEEFSKYGWINRKEEAEFVELLIKRLTVKTTDMELPASALSGGNQQKVVLAKWIGAGSKVLILDEPTRGVDVGAKKEIYSLMKELTERGVGIIMVSSDLPEVIGVSDRVIVVHEGKIAGEVSKESLSEEKIMTLATGGS</sequence>
<dbReference type="STRING" id="191770.SAMN04488013_10414"/>
<dbReference type="InterPro" id="IPR003439">
    <property type="entry name" value="ABC_transporter-like_ATP-bd"/>
</dbReference>
<evidence type="ECO:0000256" key="3">
    <source>
        <dbReference type="ARBA" id="ARBA00022448"/>
    </source>
</evidence>
<dbReference type="PROSITE" id="PS00211">
    <property type="entry name" value="ABC_TRANSPORTER_1"/>
    <property type="match status" value="2"/>
</dbReference>
<organism evidence="12 13">
    <name type="scientific">Marinilactibacillus psychrotolerans</name>
    <dbReference type="NCBI Taxonomy" id="191770"/>
    <lineage>
        <taxon>Bacteria</taxon>
        <taxon>Bacillati</taxon>
        <taxon>Bacillota</taxon>
        <taxon>Bacilli</taxon>
        <taxon>Lactobacillales</taxon>
        <taxon>Carnobacteriaceae</taxon>
        <taxon>Marinilactibacillus</taxon>
    </lineage>
</organism>
<feature type="domain" description="ABC transporter" evidence="11">
    <location>
        <begin position="250"/>
        <end position="493"/>
    </location>
</feature>
<evidence type="ECO:0000313" key="12">
    <source>
        <dbReference type="EMBL" id="TLQ06034.1"/>
    </source>
</evidence>
<keyword evidence="10" id="KW-0472">Membrane</keyword>
<evidence type="ECO:0000256" key="5">
    <source>
        <dbReference type="ARBA" id="ARBA00022597"/>
    </source>
</evidence>
<dbReference type="CDD" id="cd03215">
    <property type="entry name" value="ABC_Carb_Monos_II"/>
    <property type="match status" value="1"/>
</dbReference>
<evidence type="ECO:0000256" key="10">
    <source>
        <dbReference type="ARBA" id="ARBA00023136"/>
    </source>
</evidence>
<dbReference type="InterPro" id="IPR050107">
    <property type="entry name" value="ABC_carbohydrate_import_ATPase"/>
</dbReference>
<evidence type="ECO:0000256" key="8">
    <source>
        <dbReference type="ARBA" id="ARBA00022840"/>
    </source>
</evidence>
<keyword evidence="6" id="KW-0677">Repeat</keyword>
<dbReference type="SMART" id="SM00382">
    <property type="entry name" value="AAA"/>
    <property type="match status" value="2"/>
</dbReference>
<evidence type="ECO:0000256" key="4">
    <source>
        <dbReference type="ARBA" id="ARBA00022475"/>
    </source>
</evidence>
<reference evidence="12 13" key="1">
    <citation type="submission" date="2019-05" db="EMBL/GenBank/DDBJ databases">
        <title>The metagenome of a microbial culture collection derived from dairy environment covers the genomic content of the human microbiome.</title>
        <authorList>
            <person name="Roder T."/>
            <person name="Wuthrich D."/>
            <person name="Sattari Z."/>
            <person name="Von Ah U."/>
            <person name="Bar C."/>
            <person name="Ronchi F."/>
            <person name="Macpherson A.J."/>
            <person name="Ganal-Vonarburg S.C."/>
            <person name="Bruggmann R."/>
            <person name="Vergeres G."/>
        </authorList>
    </citation>
    <scope>NUCLEOTIDE SEQUENCE [LARGE SCALE GENOMIC DNA]</scope>
    <source>
        <strain evidence="12 13">FAM 24235</strain>
    </source>
</reference>
<dbReference type="InterPro" id="IPR017871">
    <property type="entry name" value="ABC_transporter-like_CS"/>
</dbReference>
<dbReference type="InterPro" id="IPR003593">
    <property type="entry name" value="AAA+_ATPase"/>
</dbReference>
<dbReference type="PANTHER" id="PTHR43790:SF3">
    <property type="entry name" value="D-ALLOSE IMPORT ATP-BINDING PROTEIN ALSA-RELATED"/>
    <property type="match status" value="1"/>
</dbReference>